<proteinExistence type="predicted"/>
<comment type="caution">
    <text evidence="1">The sequence shown here is derived from an EMBL/GenBank/DDBJ whole genome shotgun (WGS) entry which is preliminary data.</text>
</comment>
<sequence length="112" mass="11898">MSALFSIFFALLCVLCTASAQLTSDSVSQEISSYIEKPILIDITPLESLSSEASSNRQANDIIGGVIACVLVIALFGGGIAYLVYKRIYKKRAALDAKAAMCDSISEAKTLV</sequence>
<name>A0ACC1LIW1_9FUNG</name>
<dbReference type="Proteomes" id="UP001140096">
    <property type="component" value="Unassembled WGS sequence"/>
</dbReference>
<organism evidence="1 2">
    <name type="scientific">Coemansia furcata</name>
    <dbReference type="NCBI Taxonomy" id="417177"/>
    <lineage>
        <taxon>Eukaryota</taxon>
        <taxon>Fungi</taxon>
        <taxon>Fungi incertae sedis</taxon>
        <taxon>Zoopagomycota</taxon>
        <taxon>Kickxellomycotina</taxon>
        <taxon>Kickxellomycetes</taxon>
        <taxon>Kickxellales</taxon>
        <taxon>Kickxellaceae</taxon>
        <taxon>Coemansia</taxon>
    </lineage>
</organism>
<dbReference type="EMBL" id="JANBUP010000871">
    <property type="protein sequence ID" value="KAJ2809877.1"/>
    <property type="molecule type" value="Genomic_DNA"/>
</dbReference>
<evidence type="ECO:0000313" key="1">
    <source>
        <dbReference type="EMBL" id="KAJ2809877.1"/>
    </source>
</evidence>
<reference evidence="1" key="1">
    <citation type="submission" date="2022-07" db="EMBL/GenBank/DDBJ databases">
        <title>Phylogenomic reconstructions and comparative analyses of Kickxellomycotina fungi.</title>
        <authorList>
            <person name="Reynolds N.K."/>
            <person name="Stajich J.E."/>
            <person name="Barry K."/>
            <person name="Grigoriev I.V."/>
            <person name="Crous P."/>
            <person name="Smith M.E."/>
        </authorList>
    </citation>
    <scope>NUCLEOTIDE SEQUENCE</scope>
    <source>
        <strain evidence="1">CBS 102833</strain>
    </source>
</reference>
<protein>
    <submittedName>
        <fullName evidence="1">Uncharacterized protein</fullName>
    </submittedName>
</protein>
<accession>A0ACC1LIW1</accession>
<evidence type="ECO:0000313" key="2">
    <source>
        <dbReference type="Proteomes" id="UP001140096"/>
    </source>
</evidence>
<keyword evidence="2" id="KW-1185">Reference proteome</keyword>
<gene>
    <name evidence="1" type="ORF">H4S07_003006</name>
</gene>